<gene>
    <name evidence="1" type="ORF">AWL63_18340</name>
</gene>
<dbReference type="OrthoDB" id="7596936at2"/>
<sequence>MPTSPQIRTGDYLRRHEREAIACHARTGIAHCIVQREGATWPAILPETEVVAGGQTLIDAIVWSTDTAETEGLDPALLA</sequence>
<name>A0A1B3ZDU7_9SPHN</name>
<accession>A0A1B3ZDU7</accession>
<dbReference type="STRING" id="1560345.AWL63_18340"/>
<evidence type="ECO:0000313" key="1">
    <source>
        <dbReference type="EMBL" id="AOH85603.1"/>
    </source>
</evidence>
<dbReference type="Proteomes" id="UP000094256">
    <property type="component" value="Chromosome"/>
</dbReference>
<evidence type="ECO:0000313" key="2">
    <source>
        <dbReference type="Proteomes" id="UP000094256"/>
    </source>
</evidence>
<protein>
    <submittedName>
        <fullName evidence="1">Uncharacterized protein</fullName>
    </submittedName>
</protein>
<dbReference type="EMBL" id="CP014168">
    <property type="protein sequence ID" value="AOH85603.1"/>
    <property type="molecule type" value="Genomic_DNA"/>
</dbReference>
<dbReference type="KEGG" id="span:AWL63_18340"/>
<reference evidence="1 2" key="1">
    <citation type="submission" date="2016-01" db="EMBL/GenBank/DDBJ databases">
        <title>Complete genome and mega plasmid sequence of Sphingomonas panacis DCY99 elicits systemic resistance in rice to Xanthomonas oryzae.</title>
        <authorList>
            <person name="Kim Y.J."/>
            <person name="Yang D.C."/>
            <person name="Sing P."/>
        </authorList>
    </citation>
    <scope>NUCLEOTIDE SEQUENCE [LARGE SCALE GENOMIC DNA]</scope>
    <source>
        <strain evidence="1 2">DCY99</strain>
    </source>
</reference>
<keyword evidence="2" id="KW-1185">Reference proteome</keyword>
<dbReference type="RefSeq" id="WP_069206139.1">
    <property type="nucleotide sequence ID" value="NZ_CP014168.1"/>
</dbReference>
<dbReference type="AlphaFoldDB" id="A0A1B3ZDU7"/>
<proteinExistence type="predicted"/>
<organism evidence="1 2">
    <name type="scientific">Sphingomonas panacis</name>
    <dbReference type="NCBI Taxonomy" id="1560345"/>
    <lineage>
        <taxon>Bacteria</taxon>
        <taxon>Pseudomonadati</taxon>
        <taxon>Pseudomonadota</taxon>
        <taxon>Alphaproteobacteria</taxon>
        <taxon>Sphingomonadales</taxon>
        <taxon>Sphingomonadaceae</taxon>
        <taxon>Sphingomonas</taxon>
    </lineage>
</organism>